<dbReference type="InterPro" id="IPR011333">
    <property type="entry name" value="SKP1/BTB/POZ_sf"/>
</dbReference>
<feature type="domain" description="BTB" evidence="1">
    <location>
        <begin position="158"/>
        <end position="280"/>
    </location>
</feature>
<dbReference type="InterPro" id="IPR000210">
    <property type="entry name" value="BTB/POZ_dom"/>
</dbReference>
<proteinExistence type="predicted"/>
<dbReference type="PROSITE" id="PS50097">
    <property type="entry name" value="BTB"/>
    <property type="match status" value="1"/>
</dbReference>
<dbReference type="AlphaFoldDB" id="A0A1Y2F5V3"/>
<organism evidence="2 3">
    <name type="scientific">Leucosporidium creatinivorum</name>
    <dbReference type="NCBI Taxonomy" id="106004"/>
    <lineage>
        <taxon>Eukaryota</taxon>
        <taxon>Fungi</taxon>
        <taxon>Dikarya</taxon>
        <taxon>Basidiomycota</taxon>
        <taxon>Pucciniomycotina</taxon>
        <taxon>Microbotryomycetes</taxon>
        <taxon>Leucosporidiales</taxon>
        <taxon>Leucosporidium</taxon>
    </lineage>
</organism>
<dbReference type="EMBL" id="MCGR01000027">
    <property type="protein sequence ID" value="ORY79272.1"/>
    <property type="molecule type" value="Genomic_DNA"/>
</dbReference>
<dbReference type="InParanoid" id="A0A1Y2F5V3"/>
<sequence length="402" mass="44226">MPEQPESVHTTLIFETTLDTARECAVHLPPSMGSAARWTLVLKRDSYSASYGLRWDSESNLSQLTKASISLYHTSTSMINLAASYDLLPVVRGQPSGEKSYAVGPSDLGLGSRSRYTSNHLLFVKLELCLKSEDREETSSAERLARTFAPTLLSTHPSDVRLYFPLSDLELWANSASLTKVSPYFQALLTSDFLEAEKRSLESKTESEGQHWKNTSEFKDSDDELDSALKLKSKIRKGKIPARGFHSDLQFHEVIVTDIAFATYQACLVWIATGHISFAPLSSTRPPGQSRVIGPAVDLDRPQKVSPKSIYRLAEFLSLPELQTLALDSIASQLTVDSVAYELFSDVTAAYDEICDVVVASCAANWSAVQASDSMKLLKAEARDGGLELSGAVFLKLMELVK</sequence>
<protein>
    <recommendedName>
        <fullName evidence="1">BTB domain-containing protein</fullName>
    </recommendedName>
</protein>
<gene>
    <name evidence="2" type="ORF">BCR35DRAFT_352713</name>
</gene>
<evidence type="ECO:0000313" key="2">
    <source>
        <dbReference type="EMBL" id="ORY79272.1"/>
    </source>
</evidence>
<accession>A0A1Y2F5V3</accession>
<name>A0A1Y2F5V3_9BASI</name>
<evidence type="ECO:0000313" key="3">
    <source>
        <dbReference type="Proteomes" id="UP000193467"/>
    </source>
</evidence>
<keyword evidence="3" id="KW-1185">Reference proteome</keyword>
<dbReference type="OrthoDB" id="2520368at2759"/>
<comment type="caution">
    <text evidence="2">The sequence shown here is derived from an EMBL/GenBank/DDBJ whole genome shotgun (WGS) entry which is preliminary data.</text>
</comment>
<evidence type="ECO:0000259" key="1">
    <source>
        <dbReference type="PROSITE" id="PS50097"/>
    </source>
</evidence>
<dbReference type="Proteomes" id="UP000193467">
    <property type="component" value="Unassembled WGS sequence"/>
</dbReference>
<dbReference type="STRING" id="106004.A0A1Y2F5V3"/>
<reference evidence="2 3" key="1">
    <citation type="submission" date="2016-07" db="EMBL/GenBank/DDBJ databases">
        <title>Pervasive Adenine N6-methylation of Active Genes in Fungi.</title>
        <authorList>
            <consortium name="DOE Joint Genome Institute"/>
            <person name="Mondo S.J."/>
            <person name="Dannebaum R.O."/>
            <person name="Kuo R.C."/>
            <person name="Labutti K."/>
            <person name="Haridas S."/>
            <person name="Kuo A."/>
            <person name="Salamov A."/>
            <person name="Ahrendt S.R."/>
            <person name="Lipzen A."/>
            <person name="Sullivan W."/>
            <person name="Andreopoulos W.B."/>
            <person name="Clum A."/>
            <person name="Lindquist E."/>
            <person name="Daum C."/>
            <person name="Ramamoorthy G.K."/>
            <person name="Gryganskyi A."/>
            <person name="Culley D."/>
            <person name="Magnuson J.K."/>
            <person name="James T.Y."/>
            <person name="O'Malley M.A."/>
            <person name="Stajich J.E."/>
            <person name="Spatafora J.W."/>
            <person name="Visel A."/>
            <person name="Grigoriev I.V."/>
        </authorList>
    </citation>
    <scope>NUCLEOTIDE SEQUENCE [LARGE SCALE GENOMIC DNA]</scope>
    <source>
        <strain evidence="2 3">62-1032</strain>
    </source>
</reference>
<dbReference type="Gene3D" id="3.30.710.10">
    <property type="entry name" value="Potassium Channel Kv1.1, Chain A"/>
    <property type="match status" value="1"/>
</dbReference>